<evidence type="ECO:0000313" key="3">
    <source>
        <dbReference type="EMBL" id="KAK5990389.1"/>
    </source>
</evidence>
<name>A0ABR0SE23_9HYPO</name>
<evidence type="ECO:0000256" key="2">
    <source>
        <dbReference type="SAM" id="MobiDB-lite"/>
    </source>
</evidence>
<feature type="compositionally biased region" description="Basic and acidic residues" evidence="2">
    <location>
        <begin position="158"/>
        <end position="175"/>
    </location>
</feature>
<keyword evidence="4" id="KW-1185">Reference proteome</keyword>
<feature type="region of interest" description="Disordered" evidence="2">
    <location>
        <begin position="1"/>
        <end position="175"/>
    </location>
</feature>
<feature type="compositionally biased region" description="Basic and acidic residues" evidence="2">
    <location>
        <begin position="19"/>
        <end position="29"/>
    </location>
</feature>
<feature type="compositionally biased region" description="Acidic residues" evidence="2">
    <location>
        <begin position="97"/>
        <end position="106"/>
    </location>
</feature>
<reference evidence="3 4" key="1">
    <citation type="submission" date="2024-01" db="EMBL/GenBank/DDBJ databases">
        <title>Complete genome of Cladobotryum mycophilum ATHUM6906.</title>
        <authorList>
            <person name="Christinaki A.C."/>
            <person name="Myridakis A.I."/>
            <person name="Kouvelis V.N."/>
        </authorList>
    </citation>
    <scope>NUCLEOTIDE SEQUENCE [LARGE SCALE GENOMIC DNA]</scope>
    <source>
        <strain evidence="3 4">ATHUM6906</strain>
    </source>
</reference>
<accession>A0ABR0SE23</accession>
<dbReference type="Proteomes" id="UP001338125">
    <property type="component" value="Unassembled WGS sequence"/>
</dbReference>
<comment type="caution">
    <text evidence="3">The sequence shown here is derived from an EMBL/GenBank/DDBJ whole genome shotgun (WGS) entry which is preliminary data.</text>
</comment>
<evidence type="ECO:0000313" key="4">
    <source>
        <dbReference type="Proteomes" id="UP001338125"/>
    </source>
</evidence>
<feature type="compositionally biased region" description="Polar residues" evidence="2">
    <location>
        <begin position="1"/>
        <end position="18"/>
    </location>
</feature>
<feature type="coiled-coil region" evidence="1">
    <location>
        <begin position="188"/>
        <end position="271"/>
    </location>
</feature>
<evidence type="ECO:0000256" key="1">
    <source>
        <dbReference type="SAM" id="Coils"/>
    </source>
</evidence>
<proteinExistence type="predicted"/>
<sequence length="554" mass="61163">MEASSTISIADNTESESETTVKADSHEEAVSLVKSSPPSPSQSPNESMDAMNPEPNLEGELVTADEEHQPPSRNLRSKNKAGNDLKNAQLPQSSQSEEGDSGDDEYAFPPKPTPRRNRGRPRGSTSQKGENSCKATYSKKRNKEEEEEEEEEEEGEAEEAKPAKRAKKQDSPGDDKFQRALDLLAESKVAQVRALAQAEATAQELQKKHQAKCRELKKAEAEIIELTERATTSEQALQRQTEVLTERDTEYMALEDENADLKERLVTAMLTANKNKGAYEKVSDSYISEVWKAMSYNIYNFVRNVLTEKSAGNSSISGVSASIHKYVKHARNPNLTSHIRSLLLESYIWKVISWKVFSGGGNIWAGQFSSILAQSIVLMQECNQESPEYLGLISRMKTRVVHDLGEKIGIDKHDNSGMKSLLDSFAVDLLAFVSDSKVDGFYPSLSEILSQAVELHAIFMRSKAIFMIGEVEIGVPFNSTSMKPMYSNYDAATPLGSARIVNIVSPALIKIGNADGECFDQKMVVCKGKVWERSKVIANECPASSIKSENSEGS</sequence>
<keyword evidence="1" id="KW-0175">Coiled coil</keyword>
<dbReference type="EMBL" id="JAVFKD010000014">
    <property type="protein sequence ID" value="KAK5990389.1"/>
    <property type="molecule type" value="Genomic_DNA"/>
</dbReference>
<organism evidence="3 4">
    <name type="scientific">Cladobotryum mycophilum</name>
    <dbReference type="NCBI Taxonomy" id="491253"/>
    <lineage>
        <taxon>Eukaryota</taxon>
        <taxon>Fungi</taxon>
        <taxon>Dikarya</taxon>
        <taxon>Ascomycota</taxon>
        <taxon>Pezizomycotina</taxon>
        <taxon>Sordariomycetes</taxon>
        <taxon>Hypocreomycetidae</taxon>
        <taxon>Hypocreales</taxon>
        <taxon>Hypocreaceae</taxon>
        <taxon>Cladobotryum</taxon>
    </lineage>
</organism>
<feature type="compositionally biased region" description="Polar residues" evidence="2">
    <location>
        <begin position="123"/>
        <end position="135"/>
    </location>
</feature>
<gene>
    <name evidence="3" type="ORF">PT974_08657</name>
</gene>
<feature type="compositionally biased region" description="Acidic residues" evidence="2">
    <location>
        <begin position="145"/>
        <end position="157"/>
    </location>
</feature>
<protein>
    <submittedName>
        <fullName evidence="3">Uncharacterized protein</fullName>
    </submittedName>
</protein>